<dbReference type="EMBL" id="JACHBI010000008">
    <property type="protein sequence ID" value="MBB5575586.1"/>
    <property type="molecule type" value="Genomic_DNA"/>
</dbReference>
<dbReference type="RefSeq" id="WP_183938867.1">
    <property type="nucleotide sequence ID" value="NZ_JACHBI010000008.1"/>
</dbReference>
<protein>
    <submittedName>
        <fullName evidence="1">Uncharacterized protein</fullName>
    </submittedName>
</protein>
<gene>
    <name evidence="1" type="ORF">GGD50_004221</name>
</gene>
<dbReference type="AlphaFoldDB" id="A0A7W9D359"/>
<sequence>MQGYNHPFIPSRIHIPEQKFQAVKLPMEDMHFRHRLELKFSPLPTVKKLFTNQDDHASA</sequence>
<proteinExistence type="predicted"/>
<name>A0A7W9D359_9HYPH</name>
<accession>A0A7W9D359</accession>
<organism evidence="1 2">
    <name type="scientific">Rhizobium paranaense</name>
    <dbReference type="NCBI Taxonomy" id="1650438"/>
    <lineage>
        <taxon>Bacteria</taxon>
        <taxon>Pseudomonadati</taxon>
        <taxon>Pseudomonadota</taxon>
        <taxon>Alphaproteobacteria</taxon>
        <taxon>Hyphomicrobiales</taxon>
        <taxon>Rhizobiaceae</taxon>
        <taxon>Rhizobium/Agrobacterium group</taxon>
        <taxon>Rhizobium</taxon>
    </lineage>
</organism>
<dbReference type="Proteomes" id="UP000549882">
    <property type="component" value="Unassembled WGS sequence"/>
</dbReference>
<reference evidence="1 2" key="1">
    <citation type="submission" date="2020-08" db="EMBL/GenBank/DDBJ databases">
        <title>Genomic Encyclopedia of Type Strains, Phase IV (KMG-V): Genome sequencing to study the core and pangenomes of soil and plant-associated prokaryotes.</title>
        <authorList>
            <person name="Whitman W."/>
        </authorList>
    </citation>
    <scope>NUCLEOTIDE SEQUENCE [LARGE SCALE GENOMIC DNA]</scope>
    <source>
        <strain evidence="1 2">SEMIA 4064</strain>
    </source>
</reference>
<evidence type="ECO:0000313" key="2">
    <source>
        <dbReference type="Proteomes" id="UP000549882"/>
    </source>
</evidence>
<evidence type="ECO:0000313" key="1">
    <source>
        <dbReference type="EMBL" id="MBB5575586.1"/>
    </source>
</evidence>
<comment type="caution">
    <text evidence="1">The sequence shown here is derived from an EMBL/GenBank/DDBJ whole genome shotgun (WGS) entry which is preliminary data.</text>
</comment>
<keyword evidence="2" id="KW-1185">Reference proteome</keyword>